<dbReference type="RefSeq" id="XP_005093742.1">
    <property type="nucleotide sequence ID" value="XM_005093685.1"/>
</dbReference>
<accession>A0ABM0JHG0</accession>
<dbReference type="Gene3D" id="3.90.215.10">
    <property type="entry name" value="Gamma Fibrinogen, chain A, domain 1"/>
    <property type="match status" value="1"/>
</dbReference>
<proteinExistence type="predicted"/>
<dbReference type="GeneID" id="101854313"/>
<dbReference type="InterPro" id="IPR050373">
    <property type="entry name" value="Fibrinogen_C-term_domain"/>
</dbReference>
<dbReference type="InterPro" id="IPR014716">
    <property type="entry name" value="Fibrinogen_a/b/g_C_1"/>
</dbReference>
<name>A0ABM0JHG0_APLCA</name>
<dbReference type="SUPFAM" id="SSF56496">
    <property type="entry name" value="Fibrinogen C-terminal domain-like"/>
    <property type="match status" value="1"/>
</dbReference>
<dbReference type="SMART" id="SM00186">
    <property type="entry name" value="FBG"/>
    <property type="match status" value="1"/>
</dbReference>
<dbReference type="InterPro" id="IPR002181">
    <property type="entry name" value="Fibrinogen_a/b/g_C_dom"/>
</dbReference>
<dbReference type="PANTHER" id="PTHR19143">
    <property type="entry name" value="FIBRINOGEN/TENASCIN/ANGIOPOEITIN"/>
    <property type="match status" value="1"/>
</dbReference>
<dbReference type="Proteomes" id="UP000694888">
    <property type="component" value="Unplaced"/>
</dbReference>
<reference evidence="3" key="1">
    <citation type="submission" date="2025-08" db="UniProtKB">
        <authorList>
            <consortium name="RefSeq"/>
        </authorList>
    </citation>
    <scope>IDENTIFICATION</scope>
</reference>
<dbReference type="Pfam" id="PF00147">
    <property type="entry name" value="Fibrinogen_C"/>
    <property type="match status" value="1"/>
</dbReference>
<evidence type="ECO:0000313" key="3">
    <source>
        <dbReference type="RefSeq" id="XP_005093742.1"/>
    </source>
</evidence>
<organism evidence="2 3">
    <name type="scientific">Aplysia californica</name>
    <name type="common">California sea hare</name>
    <dbReference type="NCBI Taxonomy" id="6500"/>
    <lineage>
        <taxon>Eukaryota</taxon>
        <taxon>Metazoa</taxon>
        <taxon>Spiralia</taxon>
        <taxon>Lophotrochozoa</taxon>
        <taxon>Mollusca</taxon>
        <taxon>Gastropoda</taxon>
        <taxon>Heterobranchia</taxon>
        <taxon>Euthyneura</taxon>
        <taxon>Tectipleura</taxon>
        <taxon>Aplysiida</taxon>
        <taxon>Aplysioidea</taxon>
        <taxon>Aplysiidae</taxon>
        <taxon>Aplysia</taxon>
    </lineage>
</organism>
<evidence type="ECO:0000313" key="2">
    <source>
        <dbReference type="Proteomes" id="UP000694888"/>
    </source>
</evidence>
<gene>
    <name evidence="3" type="primary">LOC101854313</name>
</gene>
<feature type="domain" description="Fibrinogen C-terminal" evidence="1">
    <location>
        <begin position="51"/>
        <end position="258"/>
    </location>
</feature>
<keyword evidence="2" id="KW-1185">Reference proteome</keyword>
<dbReference type="PROSITE" id="PS51406">
    <property type="entry name" value="FIBRINOGEN_C_2"/>
    <property type="match status" value="1"/>
</dbReference>
<dbReference type="InterPro" id="IPR036056">
    <property type="entry name" value="Fibrinogen-like_C"/>
</dbReference>
<dbReference type="PANTHER" id="PTHR19143:SF424">
    <property type="entry name" value="FIBRINOGEN C-TERMINAL DOMAIN-CONTAINING PROTEIN"/>
    <property type="match status" value="1"/>
</dbReference>
<protein>
    <submittedName>
        <fullName evidence="3">Ryncolin-1-like</fullName>
    </submittedName>
</protein>
<sequence length="260" mass="30684">MGSVDAFYTHSDFLDLWPHIKGLRKEANANFSHRFQEYLETLLYPNYLAFLDSNWGPKDCESVSTARGNQDLYKVVTWTNGKRVPCEGTIDGGRWTIIQRRVNGRVDFERSWADYRMGFGDPHGDYWLGLDDMADLTRRSDQELRIDFLYKGQNYTFKYFPFRVAPVQDNFRLDLGSHRDDSFYSFHNGAVFSTNDNSNIPNLCTSYYHGGWWYVDCLKVYLNGVWHETTYAKMLPWYPVTDYYDSVEFVSMKIRRRANK</sequence>
<evidence type="ECO:0000259" key="1">
    <source>
        <dbReference type="PROSITE" id="PS51406"/>
    </source>
</evidence>